<dbReference type="PROSITE" id="PS51318">
    <property type="entry name" value="TAT"/>
    <property type="match status" value="1"/>
</dbReference>
<accession>A0ABU1WSY4</accession>
<evidence type="ECO:0000313" key="2">
    <source>
        <dbReference type="Proteomes" id="UP001265700"/>
    </source>
</evidence>
<dbReference type="Pfam" id="PF07394">
    <property type="entry name" value="DUF1501"/>
    <property type="match status" value="1"/>
</dbReference>
<evidence type="ECO:0000313" key="1">
    <source>
        <dbReference type="EMBL" id="MDR7152410.1"/>
    </source>
</evidence>
<organism evidence="1 2">
    <name type="scientific">Hydrogenophaga palleronii</name>
    <dbReference type="NCBI Taxonomy" id="65655"/>
    <lineage>
        <taxon>Bacteria</taxon>
        <taxon>Pseudomonadati</taxon>
        <taxon>Pseudomonadota</taxon>
        <taxon>Betaproteobacteria</taxon>
        <taxon>Burkholderiales</taxon>
        <taxon>Comamonadaceae</taxon>
        <taxon>Hydrogenophaga</taxon>
    </lineage>
</organism>
<dbReference type="InterPro" id="IPR010869">
    <property type="entry name" value="DUF1501"/>
</dbReference>
<dbReference type="PANTHER" id="PTHR43737">
    <property type="entry name" value="BLL7424 PROTEIN"/>
    <property type="match status" value="1"/>
</dbReference>
<protein>
    <submittedName>
        <fullName evidence="1">Uncharacterized protein (DUF1501 family)</fullName>
    </submittedName>
</protein>
<reference evidence="1 2" key="1">
    <citation type="submission" date="2023-07" db="EMBL/GenBank/DDBJ databases">
        <title>Sorghum-associated microbial communities from plants grown in Nebraska, USA.</title>
        <authorList>
            <person name="Schachtman D."/>
        </authorList>
    </citation>
    <scope>NUCLEOTIDE SEQUENCE [LARGE SCALE GENOMIC DNA]</scope>
    <source>
        <strain evidence="1 2">4249</strain>
    </source>
</reference>
<dbReference type="InterPro" id="IPR006311">
    <property type="entry name" value="TAT_signal"/>
</dbReference>
<dbReference type="EMBL" id="JAVDWU010000011">
    <property type="protein sequence ID" value="MDR7152410.1"/>
    <property type="molecule type" value="Genomic_DNA"/>
</dbReference>
<dbReference type="PANTHER" id="PTHR43737:SF1">
    <property type="entry name" value="DUF1501 DOMAIN-CONTAINING PROTEIN"/>
    <property type="match status" value="1"/>
</dbReference>
<dbReference type="Proteomes" id="UP001265700">
    <property type="component" value="Unassembled WGS sequence"/>
</dbReference>
<comment type="caution">
    <text evidence="1">The sequence shown here is derived from an EMBL/GenBank/DDBJ whole genome shotgun (WGS) entry which is preliminary data.</text>
</comment>
<keyword evidence="2" id="KW-1185">Reference proteome</keyword>
<sequence length="485" mass="51122">MNDNKMLDGLLMNRRRWMQRSGATLAGALGATSLSALMPATAHAQAGGYRALVCLFLYGGNDGFNMVVPRDASRHAQYAGVRGTRLTLPRSSLMEMGADYGLHPAMSALAPVWADNGLAPVFNVGPLAVPLTKAQYRSRTRPQPENLFSHSDQQLLWEAGGPSVISRTGWGGRAAATISGNGQPVISVGGNGRFGLSALEVPLVLPGPGGTFGVQGLTGTWTPTVARRSALNALYAASHTNVMLNSFAAQQRGAFDMAENLGSLVAVQPDSSNGTAVVPGLALINAAFQPITSGNRINTGLGRQLYQIAKLVAARDTVQGNRKIFFAQQGGYDTHGDQVGASAEVGQHANLLKQLADAMACFYNAMQAIGMGNSVTLFTQSDFGRTFKPNNSSGTDHAWGNNQLVMGGAVNGGATYGAYPELVLGGPDDVGQHAWELHGRWIPTSSVDQYAATLLRWFGASEGQLNTVLPNLSNFTNRNLGFMSV</sequence>
<name>A0ABU1WSY4_9BURK</name>
<gene>
    <name evidence="1" type="ORF">J2W49_004386</name>
</gene>
<dbReference type="RefSeq" id="WP_310321081.1">
    <property type="nucleotide sequence ID" value="NZ_JAVDWU010000011.1"/>
</dbReference>
<proteinExistence type="predicted"/>